<evidence type="ECO:0000313" key="5">
    <source>
        <dbReference type="Proteomes" id="UP000323560"/>
    </source>
</evidence>
<organism evidence="4 5">
    <name type="scientific">Gluconobacter thailandicus</name>
    <dbReference type="NCBI Taxonomy" id="257438"/>
    <lineage>
        <taxon>Bacteria</taxon>
        <taxon>Pseudomonadati</taxon>
        <taxon>Pseudomonadota</taxon>
        <taxon>Alphaproteobacteria</taxon>
        <taxon>Acetobacterales</taxon>
        <taxon>Acetobacteraceae</taxon>
        <taxon>Gluconobacter</taxon>
    </lineage>
</organism>
<accession>A0AAP9EU67</accession>
<dbReference type="KEGG" id="gti:FXF46_15985"/>
<keyword evidence="1" id="KW-0223">Dioxygenase</keyword>
<dbReference type="InterPro" id="IPR013096">
    <property type="entry name" value="Cupin_2"/>
</dbReference>
<dbReference type="PANTHER" id="PTHR41517:SF1">
    <property type="entry name" value="CUPIN"/>
    <property type="match status" value="1"/>
</dbReference>
<dbReference type="EMBL" id="CP043044">
    <property type="protein sequence ID" value="QEH97794.1"/>
    <property type="molecule type" value="Genomic_DNA"/>
</dbReference>
<keyword evidence="2" id="KW-0560">Oxidoreductase</keyword>
<sequence length="150" mass="16752">MAHQTKFGSGDFGKTPSRIQVQMPERLSHPDVEQANANPDFSVERKHPVHIVNLPSHALSMTIGGLIPGGRSGRHRHTYETILYVLEGRGYSIIEDRRIDWSAGDALYIPVWAWHHHVNSDPDKPARYLACENAPMLQNAGGLAIREEAL</sequence>
<dbReference type="RefSeq" id="WP_148621285.1">
    <property type="nucleotide sequence ID" value="NZ_CP043044.1"/>
</dbReference>
<dbReference type="Pfam" id="PF07883">
    <property type="entry name" value="Cupin_2"/>
    <property type="match status" value="1"/>
</dbReference>
<dbReference type="InterPro" id="IPR014710">
    <property type="entry name" value="RmlC-like_jellyroll"/>
</dbReference>
<dbReference type="AlphaFoldDB" id="A0AAP9EU67"/>
<protein>
    <submittedName>
        <fullName evidence="4">Cupin domain-containing protein</fullName>
    </submittedName>
</protein>
<dbReference type="GO" id="GO:0051213">
    <property type="term" value="F:dioxygenase activity"/>
    <property type="evidence" value="ECO:0007669"/>
    <property type="project" value="UniProtKB-KW"/>
</dbReference>
<dbReference type="InterPro" id="IPR011051">
    <property type="entry name" value="RmlC_Cupin_sf"/>
</dbReference>
<name>A0AAP9EU67_GLUTH</name>
<proteinExistence type="predicted"/>
<feature type="domain" description="Cupin type-2" evidence="3">
    <location>
        <begin position="66"/>
        <end position="130"/>
    </location>
</feature>
<dbReference type="InterPro" id="IPR047183">
    <property type="entry name" value="GDO-like"/>
</dbReference>
<reference evidence="4 5" key="1">
    <citation type="submission" date="2019-08" db="EMBL/GenBank/DDBJ databases">
        <title>Gluconobacter frateurii HD924 genome.</title>
        <authorList>
            <person name="Liu Y."/>
            <person name="Zhang P."/>
        </authorList>
    </citation>
    <scope>NUCLEOTIDE SEQUENCE [LARGE SCALE GENOMIC DNA]</scope>
    <source>
        <strain evidence="4 5">HD924</strain>
        <plasmid evidence="4 5">unnamed1</plasmid>
    </source>
</reference>
<gene>
    <name evidence="4" type="ORF">FXF46_15985</name>
</gene>
<evidence type="ECO:0000256" key="1">
    <source>
        <dbReference type="ARBA" id="ARBA00022964"/>
    </source>
</evidence>
<evidence type="ECO:0000313" key="4">
    <source>
        <dbReference type="EMBL" id="QEH97794.1"/>
    </source>
</evidence>
<dbReference type="PANTHER" id="PTHR41517">
    <property type="entry name" value="1,2-DIOXYGENASE PROTEIN-RELATED"/>
    <property type="match status" value="1"/>
</dbReference>
<geneLocation type="plasmid" evidence="4 5">
    <name>unnamed1</name>
</geneLocation>
<dbReference type="Gene3D" id="2.60.120.10">
    <property type="entry name" value="Jelly Rolls"/>
    <property type="match status" value="1"/>
</dbReference>
<evidence type="ECO:0000259" key="3">
    <source>
        <dbReference type="Pfam" id="PF07883"/>
    </source>
</evidence>
<dbReference type="Proteomes" id="UP000323560">
    <property type="component" value="Plasmid unnamed1"/>
</dbReference>
<dbReference type="SUPFAM" id="SSF51182">
    <property type="entry name" value="RmlC-like cupins"/>
    <property type="match status" value="1"/>
</dbReference>
<keyword evidence="4" id="KW-0614">Plasmid</keyword>
<evidence type="ECO:0000256" key="2">
    <source>
        <dbReference type="ARBA" id="ARBA00023002"/>
    </source>
</evidence>